<dbReference type="Proteomes" id="UP001623592">
    <property type="component" value="Unassembled WGS sequence"/>
</dbReference>
<dbReference type="EMBL" id="JBJIAA010000002">
    <property type="protein sequence ID" value="MFL0249408.1"/>
    <property type="molecule type" value="Genomic_DNA"/>
</dbReference>
<dbReference type="Pfam" id="PF21571">
    <property type="entry name" value="ArgZ-like_C_1st"/>
    <property type="match status" value="1"/>
</dbReference>
<gene>
    <name evidence="3" type="ORF">ACJDT4_03165</name>
</gene>
<evidence type="ECO:0000313" key="4">
    <source>
        <dbReference type="Proteomes" id="UP001623592"/>
    </source>
</evidence>
<dbReference type="InterPro" id="IPR048964">
    <property type="entry name" value="ArgZ/ArgE-like_C_1st"/>
</dbReference>
<comment type="caution">
    <text evidence="3">The sequence shown here is derived from an EMBL/GenBank/DDBJ whole genome shotgun (WGS) entry which is preliminary data.</text>
</comment>
<accession>A0ABW8TA43</accession>
<name>A0ABW8TA43_9CLOT</name>
<feature type="domain" description="Arginine dihydrolase ArgZ/ArgE-like C-terminal first subdomain" evidence="2">
    <location>
        <begin position="49"/>
        <end position="126"/>
    </location>
</feature>
<feature type="domain" description="Arginine dihydrolase ArgZ/ArgE-like C-terminal second subdomain" evidence="1">
    <location>
        <begin position="144"/>
        <end position="358"/>
    </location>
</feature>
<evidence type="ECO:0000259" key="1">
    <source>
        <dbReference type="Pfam" id="PF21570"/>
    </source>
</evidence>
<reference evidence="3 4" key="1">
    <citation type="submission" date="2024-11" db="EMBL/GenBank/DDBJ databases">
        <authorList>
            <person name="Heng Y.C."/>
            <person name="Lim A.C.H."/>
            <person name="Lee J.K.Y."/>
            <person name="Kittelmann S."/>
        </authorList>
    </citation>
    <scope>NUCLEOTIDE SEQUENCE [LARGE SCALE GENOMIC DNA]</scope>
    <source>
        <strain evidence="3 4">WILCCON 0114</strain>
    </source>
</reference>
<proteinExistence type="predicted"/>
<dbReference type="Pfam" id="PF21570">
    <property type="entry name" value="ArgZ-like_C_2nd"/>
    <property type="match status" value="1"/>
</dbReference>
<dbReference type="RefSeq" id="WP_406786076.1">
    <property type="nucleotide sequence ID" value="NZ_JBJIAA010000002.1"/>
</dbReference>
<evidence type="ECO:0000259" key="2">
    <source>
        <dbReference type="Pfam" id="PF21571"/>
    </source>
</evidence>
<sequence length="365" mass="41047">MDFIMPKYNCPDFSKEFFLNAPDVKTEDVTIKGTAPDNYHATSIYPEYFKINGEWILTSESRMDCVVVLKDEKALEVKEFRNLNVGDKVILGRSEDGSEGIYLNINPFYVDEEEKSDNQKFAFRTGQSRESTFSRAYNKLYELLKYEKENNGYIVWVLGPAVVFDYDSKMAMQKLIDGGFVNAIFAGNALATHDLEGSYLGTALGQDIYTQVCNYNGHYHHIDVINKVRKAGSIKNFVYEEGIDKGVVSACVRNNIPLVLAGSIRDDGPLPEVISDVYAAQDAMRYHCRKATTVICLATMLHTIATGNMTPIYKVDKGDVRPVFIYNVDVSEFAANKLRDRGSIEVTSIVTNVQDFLVQVANKTK</sequence>
<evidence type="ECO:0000313" key="3">
    <source>
        <dbReference type="EMBL" id="MFL0249408.1"/>
    </source>
</evidence>
<organism evidence="3 4">
    <name type="scientific">Clostridium neuense</name>
    <dbReference type="NCBI Taxonomy" id="1728934"/>
    <lineage>
        <taxon>Bacteria</taxon>
        <taxon>Bacillati</taxon>
        <taxon>Bacillota</taxon>
        <taxon>Clostridia</taxon>
        <taxon>Eubacteriales</taxon>
        <taxon>Clostridiaceae</taxon>
        <taxon>Clostridium</taxon>
    </lineage>
</organism>
<evidence type="ECO:0008006" key="5">
    <source>
        <dbReference type="Google" id="ProtNLM"/>
    </source>
</evidence>
<keyword evidence="4" id="KW-1185">Reference proteome</keyword>
<dbReference type="InterPro" id="IPR048963">
    <property type="entry name" value="ArgZ/ArgE-like_C_2nd"/>
</dbReference>
<dbReference type="Gene3D" id="2.40.420.10">
    <property type="entry name" value="conserved putative lor/sdh protein from methanococcus maripaludis s2 domain"/>
    <property type="match status" value="1"/>
</dbReference>
<dbReference type="Gene3D" id="3.40.50.10690">
    <property type="entry name" value="putative lor/sdh protein like domains"/>
    <property type="match status" value="1"/>
</dbReference>
<protein>
    <recommendedName>
        <fullName evidence="5">TIGR00300 family protein</fullName>
    </recommendedName>
</protein>